<dbReference type="InterPro" id="IPR003676">
    <property type="entry name" value="SAUR_fam"/>
</dbReference>
<dbReference type="RefSeq" id="XP_009800542.1">
    <property type="nucleotide sequence ID" value="XM_009802240.1"/>
</dbReference>
<comment type="similarity">
    <text evidence="1">Belongs to the ARG7 family.</text>
</comment>
<reference evidence="2" key="1">
    <citation type="journal article" date="2013" name="Genome Biol.">
        <title>Reference genomes and transcriptomes of Nicotiana sylvestris and Nicotiana tomentosiformis.</title>
        <authorList>
            <person name="Sierro N."/>
            <person name="Battey J.N."/>
            <person name="Ouadi S."/>
            <person name="Bovet L."/>
            <person name="Goepfert S."/>
            <person name="Bakaher N."/>
            <person name="Peitsch M.C."/>
            <person name="Ivanov N.V."/>
        </authorList>
    </citation>
    <scope>NUCLEOTIDE SEQUENCE [LARGE SCALE GENOMIC DNA]</scope>
</reference>
<evidence type="ECO:0000313" key="2">
    <source>
        <dbReference type="Proteomes" id="UP000189701"/>
    </source>
</evidence>
<keyword evidence="2" id="KW-1185">Reference proteome</keyword>
<dbReference type="AlphaFoldDB" id="A0A1U7Y8U8"/>
<dbReference type="PANTHER" id="PTHR31374">
    <property type="entry name" value="AUXIN-INDUCED PROTEIN-LIKE-RELATED"/>
    <property type="match status" value="1"/>
</dbReference>
<dbReference type="eggNOG" id="ENOG502S66M">
    <property type="taxonomic scope" value="Eukaryota"/>
</dbReference>
<dbReference type="Proteomes" id="UP000189701">
    <property type="component" value="Unplaced"/>
</dbReference>
<protein>
    <submittedName>
        <fullName evidence="3">Indole-3-acetic acid-induced protein ARG7-like</fullName>
    </submittedName>
</protein>
<reference evidence="3" key="2">
    <citation type="submission" date="2025-08" db="UniProtKB">
        <authorList>
            <consortium name="RefSeq"/>
        </authorList>
    </citation>
    <scope>IDENTIFICATION</scope>
    <source>
        <tissue evidence="3">Leaf</tissue>
    </source>
</reference>
<accession>A0A1U7Y8U8</accession>
<dbReference type="STRING" id="4096.A0A1U7Y8U8"/>
<evidence type="ECO:0000313" key="3">
    <source>
        <dbReference type="RefSeq" id="XP_009800542.1"/>
    </source>
</evidence>
<dbReference type="PANTHER" id="PTHR31374:SF32">
    <property type="entry name" value="SAUR FAMILY PROTEIN"/>
    <property type="match status" value="1"/>
</dbReference>
<proteinExistence type="inferred from homology"/>
<organism evidence="2 3">
    <name type="scientific">Nicotiana sylvestris</name>
    <name type="common">Wood tobacco</name>
    <name type="synonym">South American tobacco</name>
    <dbReference type="NCBI Taxonomy" id="4096"/>
    <lineage>
        <taxon>Eukaryota</taxon>
        <taxon>Viridiplantae</taxon>
        <taxon>Streptophyta</taxon>
        <taxon>Embryophyta</taxon>
        <taxon>Tracheophyta</taxon>
        <taxon>Spermatophyta</taxon>
        <taxon>Magnoliopsida</taxon>
        <taxon>eudicotyledons</taxon>
        <taxon>Gunneridae</taxon>
        <taxon>Pentapetalae</taxon>
        <taxon>asterids</taxon>
        <taxon>lamiids</taxon>
        <taxon>Solanales</taxon>
        <taxon>Solanaceae</taxon>
        <taxon>Nicotianoideae</taxon>
        <taxon>Nicotianeae</taxon>
        <taxon>Nicotiana</taxon>
    </lineage>
</organism>
<evidence type="ECO:0000256" key="1">
    <source>
        <dbReference type="ARBA" id="ARBA00006974"/>
    </source>
</evidence>
<gene>
    <name evidence="3" type="primary">LOC104246431</name>
</gene>
<dbReference type="Pfam" id="PF02519">
    <property type="entry name" value="Auxin_inducible"/>
    <property type="match status" value="1"/>
</dbReference>
<dbReference type="GO" id="GO:0009733">
    <property type="term" value="P:response to auxin"/>
    <property type="evidence" value="ECO:0007669"/>
    <property type="project" value="InterPro"/>
</dbReference>
<sequence length="119" mass="12726">MGVKASKLSKLIGIGMIGKRLKLGGGGGGGAAVMTPKGYVPVAVGENINESKRFMVHTTALYDAEFLELLSRSAEEHGFCNQGILRIPYETKAFEERMLKADICTGGSKRITPKIKGPE</sequence>
<name>A0A1U7Y8U8_NICSY</name>